<dbReference type="Proteomes" id="UP001432322">
    <property type="component" value="Unassembled WGS sequence"/>
</dbReference>
<comment type="caution">
    <text evidence="1">The sequence shown here is derived from an EMBL/GenBank/DDBJ whole genome shotgun (WGS) entry which is preliminary data.</text>
</comment>
<reference evidence="1" key="1">
    <citation type="submission" date="2023-10" db="EMBL/GenBank/DDBJ databases">
        <title>Genome assembly of Pristionchus species.</title>
        <authorList>
            <person name="Yoshida K."/>
            <person name="Sommer R.J."/>
        </authorList>
    </citation>
    <scope>NUCLEOTIDE SEQUENCE</scope>
    <source>
        <strain evidence="1">RS5133</strain>
    </source>
</reference>
<protein>
    <recommendedName>
        <fullName evidence="3">Glycoside hydrolase</fullName>
    </recommendedName>
</protein>
<feature type="non-terminal residue" evidence="1">
    <location>
        <position position="1"/>
    </location>
</feature>
<accession>A0AAV5VZV6</accession>
<feature type="non-terminal residue" evidence="1">
    <location>
        <position position="79"/>
    </location>
</feature>
<proteinExistence type="predicted"/>
<keyword evidence="2" id="KW-1185">Reference proteome</keyword>
<evidence type="ECO:0000313" key="1">
    <source>
        <dbReference type="EMBL" id="GMT23954.1"/>
    </source>
</evidence>
<organism evidence="1 2">
    <name type="scientific">Pristionchus fissidentatus</name>
    <dbReference type="NCBI Taxonomy" id="1538716"/>
    <lineage>
        <taxon>Eukaryota</taxon>
        <taxon>Metazoa</taxon>
        <taxon>Ecdysozoa</taxon>
        <taxon>Nematoda</taxon>
        <taxon>Chromadorea</taxon>
        <taxon>Rhabditida</taxon>
        <taxon>Rhabditina</taxon>
        <taxon>Diplogasteromorpha</taxon>
        <taxon>Diplogasteroidea</taxon>
        <taxon>Neodiplogasteridae</taxon>
        <taxon>Pristionchus</taxon>
    </lineage>
</organism>
<dbReference type="EMBL" id="BTSY01000004">
    <property type="protein sequence ID" value="GMT23954.1"/>
    <property type="molecule type" value="Genomic_DNA"/>
</dbReference>
<evidence type="ECO:0008006" key="3">
    <source>
        <dbReference type="Google" id="ProtNLM"/>
    </source>
</evidence>
<evidence type="ECO:0000313" key="2">
    <source>
        <dbReference type="Proteomes" id="UP001432322"/>
    </source>
</evidence>
<dbReference type="AlphaFoldDB" id="A0AAV5VZV6"/>
<gene>
    <name evidence="1" type="ORF">PFISCL1PPCAC_15251</name>
</gene>
<name>A0AAV5VZV6_9BILA</name>
<sequence length="79" mass="9324">GRYKRLRLFAKGGCEILAGKCEDYWFAVQKLIACMKPDVIMITEYHGFLNSNPHDESMLTFAQERLDYIRLYPLFFLNI</sequence>